<evidence type="ECO:0000256" key="1">
    <source>
        <dbReference type="SAM" id="MobiDB-lite"/>
    </source>
</evidence>
<accession>A0A1J5P9W3</accession>
<protein>
    <submittedName>
        <fullName evidence="2">Uncharacterized protein</fullName>
    </submittedName>
</protein>
<gene>
    <name evidence="2" type="ORF">GALL_508860</name>
</gene>
<comment type="caution">
    <text evidence="2">The sequence shown here is derived from an EMBL/GenBank/DDBJ whole genome shotgun (WGS) entry which is preliminary data.</text>
</comment>
<name>A0A1J5P9W3_9ZZZZ</name>
<reference evidence="2" key="1">
    <citation type="submission" date="2016-10" db="EMBL/GenBank/DDBJ databases">
        <title>Sequence of Gallionella enrichment culture.</title>
        <authorList>
            <person name="Poehlein A."/>
            <person name="Muehling M."/>
            <person name="Daniel R."/>
        </authorList>
    </citation>
    <scope>NUCLEOTIDE SEQUENCE</scope>
</reference>
<sequence>MAKSKREAGEGQQRQRMANPPRQAMFDDIGHIGAARGDAGDGRDVVGLERVLHAQQKSETQNCKHV</sequence>
<proteinExistence type="predicted"/>
<organism evidence="2">
    <name type="scientific">mine drainage metagenome</name>
    <dbReference type="NCBI Taxonomy" id="410659"/>
    <lineage>
        <taxon>unclassified sequences</taxon>
        <taxon>metagenomes</taxon>
        <taxon>ecological metagenomes</taxon>
    </lineage>
</organism>
<dbReference type="AlphaFoldDB" id="A0A1J5P9W3"/>
<dbReference type="EMBL" id="MLJW01005864">
    <property type="protein sequence ID" value="OIQ67536.1"/>
    <property type="molecule type" value="Genomic_DNA"/>
</dbReference>
<evidence type="ECO:0000313" key="2">
    <source>
        <dbReference type="EMBL" id="OIQ67536.1"/>
    </source>
</evidence>
<feature type="region of interest" description="Disordered" evidence="1">
    <location>
        <begin position="1"/>
        <end position="22"/>
    </location>
</feature>